<dbReference type="FunFam" id="3.30.70.330:FF:000561">
    <property type="entry name" value="RNA-binding protein 34 isoform X2"/>
    <property type="match status" value="1"/>
</dbReference>
<dbReference type="Proteomes" id="UP000007267">
    <property type="component" value="Unassembled WGS sequence"/>
</dbReference>
<evidence type="ECO:0000256" key="5">
    <source>
        <dbReference type="ARBA" id="ARBA00022737"/>
    </source>
</evidence>
<dbReference type="OMA" id="CAVPKKG"/>
<dbReference type="Gene3D" id="3.30.70.330">
    <property type="match status" value="2"/>
</dbReference>
<dbReference type="CDD" id="cd12394">
    <property type="entry name" value="RRM1_RBM34"/>
    <property type="match status" value="1"/>
</dbReference>
<reference evidence="17" key="2">
    <citation type="journal article" date="2013" name="Nat. Genet.">
        <title>The draft genomes of soft-shell turtle and green sea turtle yield insights into the development and evolution of the turtle-specific body plan.</title>
        <authorList>
            <person name="Wang Z."/>
            <person name="Pascual-Anaya J."/>
            <person name="Zadissa A."/>
            <person name="Li W."/>
            <person name="Niimura Y."/>
            <person name="Huang Z."/>
            <person name="Li C."/>
            <person name="White S."/>
            <person name="Xiong Z."/>
            <person name="Fang D."/>
            <person name="Wang B."/>
            <person name="Ming Y."/>
            <person name="Chen Y."/>
            <person name="Zheng Y."/>
            <person name="Kuraku S."/>
            <person name="Pignatelli M."/>
            <person name="Herrero J."/>
            <person name="Beal K."/>
            <person name="Nozawa M."/>
            <person name="Li Q."/>
            <person name="Wang J."/>
            <person name="Zhang H."/>
            <person name="Yu L."/>
            <person name="Shigenobu S."/>
            <person name="Wang J."/>
            <person name="Liu J."/>
            <person name="Flicek P."/>
            <person name="Searle S."/>
            <person name="Wang J."/>
            <person name="Kuratani S."/>
            <person name="Yin Y."/>
            <person name="Aken B."/>
            <person name="Zhang G."/>
            <person name="Irie N."/>
        </authorList>
    </citation>
    <scope>NUCLEOTIDE SEQUENCE [LARGE SCALE GENOMIC DNA]</scope>
    <source>
        <strain evidence="17">Daiwa-1</strain>
    </source>
</reference>
<feature type="compositionally biased region" description="Polar residues" evidence="14">
    <location>
        <begin position="393"/>
        <end position="405"/>
    </location>
</feature>
<dbReference type="Ensembl" id="ENSPSIT00000012680.1">
    <property type="protein sequence ID" value="ENSPSIP00000012619.1"/>
    <property type="gene ID" value="ENSPSIG00000011370.1"/>
</dbReference>
<dbReference type="GO" id="GO:0005694">
    <property type="term" value="C:chromosome"/>
    <property type="evidence" value="ECO:0007669"/>
    <property type="project" value="Ensembl"/>
</dbReference>
<evidence type="ECO:0000256" key="9">
    <source>
        <dbReference type="ARBA" id="ARBA00023242"/>
    </source>
</evidence>
<evidence type="ECO:0000256" key="11">
    <source>
        <dbReference type="ARBA" id="ARBA00075574"/>
    </source>
</evidence>
<feature type="compositionally biased region" description="Basic and acidic residues" evidence="14">
    <location>
        <begin position="17"/>
        <end position="28"/>
    </location>
</feature>
<dbReference type="FunFam" id="3.30.70.330:FF:000511">
    <property type="entry name" value="RNA binding motif protein 34"/>
    <property type="match status" value="1"/>
</dbReference>
<keyword evidence="17" id="KW-1185">Reference proteome</keyword>
<dbReference type="GeneTree" id="ENSGT00390000011249"/>
<dbReference type="PANTHER" id="PTHR23236">
    <property type="entry name" value="EUKARYOTIC TRANSLATION INITIATION FACTOR 4B/4H"/>
    <property type="match status" value="1"/>
</dbReference>
<organism evidence="16 17">
    <name type="scientific">Pelodiscus sinensis</name>
    <name type="common">Chinese softshell turtle</name>
    <name type="synonym">Trionyx sinensis</name>
    <dbReference type="NCBI Taxonomy" id="13735"/>
    <lineage>
        <taxon>Eukaryota</taxon>
        <taxon>Metazoa</taxon>
        <taxon>Chordata</taxon>
        <taxon>Craniata</taxon>
        <taxon>Vertebrata</taxon>
        <taxon>Euteleostomi</taxon>
        <taxon>Archelosauria</taxon>
        <taxon>Testudinata</taxon>
        <taxon>Testudines</taxon>
        <taxon>Cryptodira</taxon>
        <taxon>Trionychia</taxon>
        <taxon>Trionychidae</taxon>
        <taxon>Pelodiscus</taxon>
    </lineage>
</organism>
<evidence type="ECO:0000259" key="15">
    <source>
        <dbReference type="PROSITE" id="PS50102"/>
    </source>
</evidence>
<feature type="coiled-coil region" evidence="13">
    <location>
        <begin position="117"/>
        <end position="151"/>
    </location>
</feature>
<comment type="subcellular location">
    <subcellularLocation>
        <location evidence="1">Nucleus</location>
        <location evidence="1">Nucleolus</location>
    </subcellularLocation>
</comment>
<evidence type="ECO:0000256" key="13">
    <source>
        <dbReference type="SAM" id="Coils"/>
    </source>
</evidence>
<dbReference type="PANTHER" id="PTHR23236:SF25">
    <property type="entry name" value="RNA-BINDING PROTEIN 34"/>
    <property type="match status" value="1"/>
</dbReference>
<dbReference type="GO" id="GO:0005730">
    <property type="term" value="C:nucleolus"/>
    <property type="evidence" value="ECO:0007669"/>
    <property type="project" value="UniProtKB-SubCell"/>
</dbReference>
<feature type="compositionally biased region" description="Basic residues" evidence="14">
    <location>
        <begin position="105"/>
        <end position="114"/>
    </location>
</feature>
<dbReference type="KEGG" id="pss:102457449"/>
<comment type="similarity">
    <text evidence="2">Belongs to the RRM RBM34 family.</text>
</comment>
<dbReference type="InterPro" id="IPR034221">
    <property type="entry name" value="RBM34_RRM2"/>
</dbReference>
<evidence type="ECO:0000256" key="1">
    <source>
        <dbReference type="ARBA" id="ARBA00004604"/>
    </source>
</evidence>
<dbReference type="EMBL" id="AGCU01078958">
    <property type="status" value="NOT_ANNOTATED_CDS"/>
    <property type="molecule type" value="Genomic_DNA"/>
</dbReference>
<reference evidence="17" key="1">
    <citation type="submission" date="2011-10" db="EMBL/GenBank/DDBJ databases">
        <authorList>
            <consortium name="Soft-shell Turtle Genome Consortium"/>
        </authorList>
    </citation>
    <scope>NUCLEOTIDE SEQUENCE [LARGE SCALE GENOMIC DNA]</scope>
    <source>
        <strain evidence="17">Daiwa-1</strain>
    </source>
</reference>
<evidence type="ECO:0000256" key="7">
    <source>
        <dbReference type="ARBA" id="ARBA00022884"/>
    </source>
</evidence>
<reference evidence="16" key="4">
    <citation type="submission" date="2025-09" db="UniProtKB">
        <authorList>
            <consortium name="Ensembl"/>
        </authorList>
    </citation>
    <scope>IDENTIFICATION</scope>
</reference>
<evidence type="ECO:0000256" key="6">
    <source>
        <dbReference type="ARBA" id="ARBA00022843"/>
    </source>
</evidence>
<feature type="compositionally biased region" description="Basic and acidic residues" evidence="14">
    <location>
        <begin position="370"/>
        <end position="379"/>
    </location>
</feature>
<feature type="region of interest" description="Disordered" evidence="14">
    <location>
        <begin position="80"/>
        <end position="115"/>
    </location>
</feature>
<dbReference type="OrthoDB" id="442677at2759"/>
<dbReference type="SMART" id="SM00360">
    <property type="entry name" value="RRM"/>
    <property type="match status" value="2"/>
</dbReference>
<evidence type="ECO:0000313" key="17">
    <source>
        <dbReference type="Proteomes" id="UP000007267"/>
    </source>
</evidence>
<evidence type="ECO:0000256" key="14">
    <source>
        <dbReference type="SAM" id="MobiDB-lite"/>
    </source>
</evidence>
<evidence type="ECO:0000256" key="2">
    <source>
        <dbReference type="ARBA" id="ARBA00007077"/>
    </source>
</evidence>
<feature type="compositionally biased region" description="Basic residues" evidence="14">
    <location>
        <begin position="412"/>
        <end position="424"/>
    </location>
</feature>
<dbReference type="InterPro" id="IPR012677">
    <property type="entry name" value="Nucleotide-bd_a/b_plait_sf"/>
</dbReference>
<dbReference type="EMBL" id="AGCU01078957">
    <property type="status" value="NOT_ANNOTATED_CDS"/>
    <property type="molecule type" value="Genomic_DNA"/>
</dbReference>
<reference evidence="16" key="3">
    <citation type="submission" date="2025-08" db="UniProtKB">
        <authorList>
            <consortium name="Ensembl"/>
        </authorList>
    </citation>
    <scope>IDENTIFICATION</scope>
</reference>
<dbReference type="Pfam" id="PF00076">
    <property type="entry name" value="RRM_1"/>
    <property type="match status" value="2"/>
</dbReference>
<feature type="compositionally biased region" description="Low complexity" evidence="14">
    <location>
        <begin position="1"/>
        <end position="10"/>
    </location>
</feature>
<name>K7FX59_PELSI</name>
<feature type="domain" description="RRM" evidence="15">
    <location>
        <begin position="190"/>
        <end position="285"/>
    </location>
</feature>
<keyword evidence="8" id="KW-0007">Acetylation</keyword>
<keyword evidence="3" id="KW-1017">Isopeptide bond</keyword>
<evidence type="ECO:0000256" key="12">
    <source>
        <dbReference type="PROSITE-ProRule" id="PRU00176"/>
    </source>
</evidence>
<dbReference type="AlphaFoldDB" id="K7FX59"/>
<feature type="domain" description="RRM" evidence="15">
    <location>
        <begin position="293"/>
        <end position="370"/>
    </location>
</feature>
<feature type="region of interest" description="Disordered" evidence="14">
    <location>
        <begin position="370"/>
        <end position="435"/>
    </location>
</feature>
<dbReference type="InterPro" id="IPR035979">
    <property type="entry name" value="RBD_domain_sf"/>
</dbReference>
<keyword evidence="13" id="KW-0175">Coiled coil</keyword>
<evidence type="ECO:0000256" key="3">
    <source>
        <dbReference type="ARBA" id="ARBA00022499"/>
    </source>
</evidence>
<evidence type="ECO:0000256" key="8">
    <source>
        <dbReference type="ARBA" id="ARBA00022990"/>
    </source>
</evidence>
<dbReference type="STRING" id="13735.ENSPSIP00000012619"/>
<keyword evidence="9" id="KW-0539">Nucleus</keyword>
<dbReference type="eggNOG" id="KOG0118">
    <property type="taxonomic scope" value="Eukaryota"/>
</dbReference>
<dbReference type="EMBL" id="AGCU01078959">
    <property type="status" value="NOT_ANNOTATED_CDS"/>
    <property type="molecule type" value="Genomic_DNA"/>
</dbReference>
<accession>K7FX59</accession>
<gene>
    <name evidence="16" type="primary">RBM34</name>
</gene>
<dbReference type="GO" id="GO:0005654">
    <property type="term" value="C:nucleoplasm"/>
    <property type="evidence" value="ECO:0007669"/>
    <property type="project" value="Ensembl"/>
</dbReference>
<keyword evidence="7 12" id="KW-0694">RNA-binding</keyword>
<sequence length="435" mass="48346">MAACKAGKAPRAARRGAGKECERNESGRNESGASSEDYVIGQVVNSLFQNKSTTCKTQPLAHLFSASEPETQPVFVAVSRENKKRKHTDVETAAKDQNSSTKQKAPIKQKKAKNNKLSVAEKRLANRECALEQADEEEKEKEIKVKQKLQSRTSQAVIKSLASSANEIGVKQCNRKSQISQAEELLKNQRTVFVGNLPISSTVQMLKSLFKEYGEIESIRFRSLVPAEDTLSKKLAAIKHKLHPNMKYMNAYVVFKEEGAAMKALKRNGTQIASGFHIRVDLASKATSHDNKRSVFVGNLSYEIEDDTVREYFSDCGNVVAVRIVRDKNTGIGKGFGYILFENTDAVHLALKLNNSELKGRRLRVNRCVEKEKKQKSSDNVKLSGSKHRFDTSLKNTKKCSSNSFAGEKATPLKKKTKRPKSVTRTKACSSLMAI</sequence>
<dbReference type="RefSeq" id="XP_006122114.2">
    <property type="nucleotide sequence ID" value="XM_006122052.3"/>
</dbReference>
<evidence type="ECO:0000256" key="10">
    <source>
        <dbReference type="ARBA" id="ARBA00067871"/>
    </source>
</evidence>
<dbReference type="CDD" id="cd12395">
    <property type="entry name" value="RRM2_RBM34"/>
    <property type="match status" value="1"/>
</dbReference>
<keyword evidence="4" id="KW-0597">Phosphoprotein</keyword>
<dbReference type="GO" id="GO:0003723">
    <property type="term" value="F:RNA binding"/>
    <property type="evidence" value="ECO:0007669"/>
    <property type="project" value="UniProtKB-UniRule"/>
</dbReference>
<proteinExistence type="inferred from homology"/>
<protein>
    <recommendedName>
        <fullName evidence="10">RNA-binding protein 34</fullName>
    </recommendedName>
    <alternativeName>
        <fullName evidence="11">RNA-binding motif protein 34</fullName>
    </alternativeName>
</protein>
<dbReference type="CTD" id="23029"/>
<feature type="region of interest" description="Disordered" evidence="14">
    <location>
        <begin position="1"/>
        <end position="36"/>
    </location>
</feature>
<dbReference type="SUPFAM" id="SSF54928">
    <property type="entry name" value="RNA-binding domain, RBD"/>
    <property type="match status" value="2"/>
</dbReference>
<evidence type="ECO:0000256" key="4">
    <source>
        <dbReference type="ARBA" id="ARBA00022553"/>
    </source>
</evidence>
<dbReference type="PROSITE" id="PS50102">
    <property type="entry name" value="RRM"/>
    <property type="match status" value="2"/>
</dbReference>
<keyword evidence="5" id="KW-0677">Repeat</keyword>
<evidence type="ECO:0000313" key="16">
    <source>
        <dbReference type="Ensembl" id="ENSPSIP00000012619.1"/>
    </source>
</evidence>
<dbReference type="HOGENOM" id="CLU_050628_0_0_1"/>
<keyword evidence="6" id="KW-0832">Ubl conjugation</keyword>
<dbReference type="InterPro" id="IPR000504">
    <property type="entry name" value="RRM_dom"/>
</dbReference>